<dbReference type="Proteomes" id="UP000814128">
    <property type="component" value="Unassembled WGS sequence"/>
</dbReference>
<reference evidence="1" key="2">
    <citation type="journal article" date="2022" name="New Phytol.">
        <title>Evolutionary transition to the ectomycorrhizal habit in the genomes of a hyperdiverse lineage of mushroom-forming fungi.</title>
        <authorList>
            <person name="Looney B."/>
            <person name="Miyauchi S."/>
            <person name="Morin E."/>
            <person name="Drula E."/>
            <person name="Courty P.E."/>
            <person name="Kohler A."/>
            <person name="Kuo A."/>
            <person name="LaButti K."/>
            <person name="Pangilinan J."/>
            <person name="Lipzen A."/>
            <person name="Riley R."/>
            <person name="Andreopoulos W."/>
            <person name="He G."/>
            <person name="Johnson J."/>
            <person name="Nolan M."/>
            <person name="Tritt A."/>
            <person name="Barry K.W."/>
            <person name="Grigoriev I.V."/>
            <person name="Nagy L.G."/>
            <person name="Hibbett D."/>
            <person name="Henrissat B."/>
            <person name="Matheny P.B."/>
            <person name="Labbe J."/>
            <person name="Martin F.M."/>
        </authorList>
    </citation>
    <scope>NUCLEOTIDE SEQUENCE</scope>
    <source>
        <strain evidence="1">EC-137</strain>
    </source>
</reference>
<organism evidence="1 2">
    <name type="scientific">Vararia minispora EC-137</name>
    <dbReference type="NCBI Taxonomy" id="1314806"/>
    <lineage>
        <taxon>Eukaryota</taxon>
        <taxon>Fungi</taxon>
        <taxon>Dikarya</taxon>
        <taxon>Basidiomycota</taxon>
        <taxon>Agaricomycotina</taxon>
        <taxon>Agaricomycetes</taxon>
        <taxon>Russulales</taxon>
        <taxon>Lachnocladiaceae</taxon>
        <taxon>Vararia</taxon>
    </lineage>
</organism>
<reference evidence="1" key="1">
    <citation type="submission" date="2021-02" db="EMBL/GenBank/DDBJ databases">
        <authorList>
            <consortium name="DOE Joint Genome Institute"/>
            <person name="Ahrendt S."/>
            <person name="Looney B.P."/>
            <person name="Miyauchi S."/>
            <person name="Morin E."/>
            <person name="Drula E."/>
            <person name="Courty P.E."/>
            <person name="Chicoki N."/>
            <person name="Fauchery L."/>
            <person name="Kohler A."/>
            <person name="Kuo A."/>
            <person name="Labutti K."/>
            <person name="Pangilinan J."/>
            <person name="Lipzen A."/>
            <person name="Riley R."/>
            <person name="Andreopoulos W."/>
            <person name="He G."/>
            <person name="Johnson J."/>
            <person name="Barry K.W."/>
            <person name="Grigoriev I.V."/>
            <person name="Nagy L."/>
            <person name="Hibbett D."/>
            <person name="Henrissat B."/>
            <person name="Matheny P.B."/>
            <person name="Labbe J."/>
            <person name="Martin F."/>
        </authorList>
    </citation>
    <scope>NUCLEOTIDE SEQUENCE</scope>
    <source>
        <strain evidence="1">EC-137</strain>
    </source>
</reference>
<accession>A0ACB8QKI3</accession>
<evidence type="ECO:0000313" key="2">
    <source>
        <dbReference type="Proteomes" id="UP000814128"/>
    </source>
</evidence>
<name>A0ACB8QKI3_9AGAM</name>
<protein>
    <submittedName>
        <fullName evidence="1">Uncharacterized protein</fullName>
    </submittedName>
</protein>
<sequence length="325" mass="35059">MASRTTAVPVFLVYDYTLQPLDAFAWTGAVITPLDVIGALRLALVVRQMRENTHREHLKTGRPREMRGRARDIATTLVMVYGGEAVVAPWLGLQPSFMVSGALPCLFIMAQFLIDAFPSVPDMSMTEYPASLVDAFTRAMLVCNFVTNVPCLHHRGLCFSPPLYVVSFCLASEACHRNLTDTRCQIAANGGPFLTSLLSLLSPAPMTLTTPPELLPSGWTSTDLWVAPLTTALFATLTHAQPFFTSLHVLLFNFFSPLGLANVSYIGVQGKGKLIAVDPDSARGVCVLLLAGCFVTRAVKNFGGPSSPGAPNTDDEPGGPKEKMQ</sequence>
<comment type="caution">
    <text evidence="1">The sequence shown here is derived from an EMBL/GenBank/DDBJ whole genome shotgun (WGS) entry which is preliminary data.</text>
</comment>
<evidence type="ECO:0000313" key="1">
    <source>
        <dbReference type="EMBL" id="KAI0032334.1"/>
    </source>
</evidence>
<gene>
    <name evidence="1" type="ORF">K488DRAFT_78533</name>
</gene>
<dbReference type="EMBL" id="MU273549">
    <property type="protein sequence ID" value="KAI0032334.1"/>
    <property type="molecule type" value="Genomic_DNA"/>
</dbReference>
<keyword evidence="2" id="KW-1185">Reference proteome</keyword>
<proteinExistence type="predicted"/>